<comment type="caution">
    <text evidence="3">The sequence shown here is derived from an EMBL/GenBank/DDBJ whole genome shotgun (WGS) entry which is preliminary data.</text>
</comment>
<proteinExistence type="predicted"/>
<organism evidence="3 4">
    <name type="scientific">Marinoscillum furvescens DSM 4134</name>
    <dbReference type="NCBI Taxonomy" id="1122208"/>
    <lineage>
        <taxon>Bacteria</taxon>
        <taxon>Pseudomonadati</taxon>
        <taxon>Bacteroidota</taxon>
        <taxon>Cytophagia</taxon>
        <taxon>Cytophagales</taxon>
        <taxon>Reichenbachiellaceae</taxon>
        <taxon>Marinoscillum</taxon>
    </lineage>
</organism>
<dbReference type="Pfam" id="PF13472">
    <property type="entry name" value="Lipase_GDSL_2"/>
    <property type="match status" value="1"/>
</dbReference>
<keyword evidence="1" id="KW-0732">Signal</keyword>
<dbReference type="RefSeq" id="WP_170148037.1">
    <property type="nucleotide sequence ID" value="NZ_QREG01000015.1"/>
</dbReference>
<evidence type="ECO:0000256" key="1">
    <source>
        <dbReference type="SAM" id="SignalP"/>
    </source>
</evidence>
<feature type="signal peptide" evidence="1">
    <location>
        <begin position="1"/>
        <end position="17"/>
    </location>
</feature>
<evidence type="ECO:0000313" key="3">
    <source>
        <dbReference type="EMBL" id="RED96250.1"/>
    </source>
</evidence>
<gene>
    <name evidence="3" type="ORF">C7460_115141</name>
</gene>
<keyword evidence="4" id="KW-1185">Reference proteome</keyword>
<protein>
    <submittedName>
        <fullName evidence="3">Lysophospholipase L1-like esterase</fullName>
    </submittedName>
</protein>
<sequence>MKLVFLFFLIIPLACMEADEPMPDTGGMMPEGDEPQDTTNTDNTMDALTYLALGDSYTIGESVKESERWPVQLVSRLNNETKLEVADPQIIATTGWTTSDLQGGIAREKPKGPFDLVSLLIGVNNQYRGYPFAEYEKEFPELLEAAIAYAGGDVSRVFVVSIPDYGVTPFAENSDSDKIAKELDAYNAFARAQAEAKGVMFFNITDISREATDKPEYVAGDGLHPSGVMYTEWVRRIFPWVAQTLNK</sequence>
<dbReference type="InterPro" id="IPR013830">
    <property type="entry name" value="SGNH_hydro"/>
</dbReference>
<dbReference type="Gene3D" id="3.40.50.1110">
    <property type="entry name" value="SGNH hydrolase"/>
    <property type="match status" value="1"/>
</dbReference>
<dbReference type="SUPFAM" id="SSF52266">
    <property type="entry name" value="SGNH hydrolase"/>
    <property type="match status" value="1"/>
</dbReference>
<feature type="domain" description="SGNH hydrolase-type esterase" evidence="2">
    <location>
        <begin position="52"/>
        <end position="229"/>
    </location>
</feature>
<evidence type="ECO:0000259" key="2">
    <source>
        <dbReference type="Pfam" id="PF13472"/>
    </source>
</evidence>
<dbReference type="InterPro" id="IPR036514">
    <property type="entry name" value="SGNH_hydro_sf"/>
</dbReference>
<reference evidence="3 4" key="1">
    <citation type="submission" date="2018-07" db="EMBL/GenBank/DDBJ databases">
        <title>Genomic Encyclopedia of Type Strains, Phase IV (KMG-IV): sequencing the most valuable type-strain genomes for metagenomic binning, comparative biology and taxonomic classification.</title>
        <authorList>
            <person name="Goeker M."/>
        </authorList>
    </citation>
    <scope>NUCLEOTIDE SEQUENCE [LARGE SCALE GENOMIC DNA]</scope>
    <source>
        <strain evidence="3 4">DSM 4134</strain>
    </source>
</reference>
<dbReference type="AlphaFoldDB" id="A0A3D9L026"/>
<dbReference type="Proteomes" id="UP000256779">
    <property type="component" value="Unassembled WGS sequence"/>
</dbReference>
<dbReference type="CDD" id="cd01832">
    <property type="entry name" value="SGNH_hydrolase_like_1"/>
    <property type="match status" value="1"/>
</dbReference>
<dbReference type="GO" id="GO:0016788">
    <property type="term" value="F:hydrolase activity, acting on ester bonds"/>
    <property type="evidence" value="ECO:0007669"/>
    <property type="project" value="UniProtKB-ARBA"/>
</dbReference>
<dbReference type="EMBL" id="QREG01000015">
    <property type="protein sequence ID" value="RED96250.1"/>
    <property type="molecule type" value="Genomic_DNA"/>
</dbReference>
<feature type="chain" id="PRO_5017708363" evidence="1">
    <location>
        <begin position="18"/>
        <end position="247"/>
    </location>
</feature>
<evidence type="ECO:0000313" key="4">
    <source>
        <dbReference type="Proteomes" id="UP000256779"/>
    </source>
</evidence>
<accession>A0A3D9L026</accession>
<name>A0A3D9L026_MARFU</name>